<dbReference type="Pfam" id="PF03176">
    <property type="entry name" value="MMPL"/>
    <property type="match status" value="1"/>
</dbReference>
<dbReference type="SUPFAM" id="SSF82866">
    <property type="entry name" value="Multidrug efflux transporter AcrB transmembrane domain"/>
    <property type="match status" value="1"/>
</dbReference>
<feature type="transmembrane region" description="Helical" evidence="6">
    <location>
        <begin position="606"/>
        <end position="622"/>
    </location>
</feature>
<keyword evidence="5 6" id="KW-0472">Membrane</keyword>
<protein>
    <recommendedName>
        <fullName evidence="7">Membrane transport protein MMPL domain-containing protein</fullName>
    </recommendedName>
</protein>
<accession>A0A381WQQ2</accession>
<organism evidence="8">
    <name type="scientific">marine metagenome</name>
    <dbReference type="NCBI Taxonomy" id="408172"/>
    <lineage>
        <taxon>unclassified sequences</taxon>
        <taxon>metagenomes</taxon>
        <taxon>ecological metagenomes</taxon>
    </lineage>
</organism>
<dbReference type="GO" id="GO:0005886">
    <property type="term" value="C:plasma membrane"/>
    <property type="evidence" value="ECO:0007669"/>
    <property type="project" value="UniProtKB-SubCell"/>
</dbReference>
<evidence type="ECO:0000256" key="6">
    <source>
        <dbReference type="SAM" id="Phobius"/>
    </source>
</evidence>
<keyword evidence="4 6" id="KW-1133">Transmembrane helix</keyword>
<feature type="transmembrane region" description="Helical" evidence="6">
    <location>
        <begin position="313"/>
        <end position="334"/>
    </location>
</feature>
<evidence type="ECO:0000313" key="8">
    <source>
        <dbReference type="EMBL" id="SVA54849.1"/>
    </source>
</evidence>
<feature type="domain" description="Membrane transport protein MMPL" evidence="7">
    <location>
        <begin position="74"/>
        <end position="375"/>
    </location>
</feature>
<proteinExistence type="predicted"/>
<dbReference type="InterPro" id="IPR004869">
    <property type="entry name" value="MMPL_dom"/>
</dbReference>
<dbReference type="PANTHER" id="PTHR33406:SF13">
    <property type="entry name" value="MEMBRANE PROTEIN YDFJ"/>
    <property type="match status" value="1"/>
</dbReference>
<sequence>MVKAIANAVIQYRTIILIIAIVITSIAGYFAITGVTLRASLNEMLPSKHENVKLYEEFSDKFGGVNTVLVMVENTKGTVYDKEFLKKYKKISDAFYFHDANRKALFEAVNLRKTRAASGAQGQILVHPIMWPNLPKTDAEMEKFRLLIRGQFSGYLISLDEKSLMIASEFKDDVDTGALVEFIENIRAEYEDDTVKLSVVGRPILLGEVKKELPKMILIFAVSVLVISIFLYLFFRTWVGVVVPMVVAFSVTVLGFGVIGFTGYNMDPLLLLLPFFVFATVLSHSVQFVSRVFDELAEGNKMKEAVIIGLERLLFPSTAAVITSAAGFTVLALVAIPSIQLLAVICTIWLLTLTPGIIAAAAFMSFLKKPKKYKTTLPFQPFLATVFGQKMSRNVFLPGFIILLFGGFIVSQNLKIGDAVGSPILWPDSRYNKDVGSINSNYNRIGTDVLQAYFSGDEEIMLNPDLYHQSEAFDRYIYERVLPATPASSLTPIIKNINMVLWEGDPSYQLLPDTTAEVGFNIYMFRSNGEPGDFAAYTNPEWNIGKLSIFTSEHSSETVNELMKFANEFVDNYSFKEDEPVIQFAGGQIGLIKATNDEIELKENRLLIAIMIIIIFNLIWLYRSVKLGVIITFVLATSHFMTMSV</sequence>
<evidence type="ECO:0000256" key="4">
    <source>
        <dbReference type="ARBA" id="ARBA00022989"/>
    </source>
</evidence>
<feature type="transmembrane region" description="Helical" evidence="6">
    <location>
        <begin position="241"/>
        <end position="262"/>
    </location>
</feature>
<feature type="transmembrane region" description="Helical" evidence="6">
    <location>
        <begin position="628"/>
        <end position="644"/>
    </location>
</feature>
<evidence type="ECO:0000256" key="3">
    <source>
        <dbReference type="ARBA" id="ARBA00022692"/>
    </source>
</evidence>
<dbReference type="Gene3D" id="1.20.1640.10">
    <property type="entry name" value="Multidrug efflux transporter AcrB transmembrane domain"/>
    <property type="match status" value="1"/>
</dbReference>
<comment type="subcellular location">
    <subcellularLocation>
        <location evidence="1">Cell membrane</location>
        <topology evidence="1">Multi-pass membrane protein</topology>
    </subcellularLocation>
</comment>
<dbReference type="AlphaFoldDB" id="A0A381WQQ2"/>
<evidence type="ECO:0000256" key="1">
    <source>
        <dbReference type="ARBA" id="ARBA00004651"/>
    </source>
</evidence>
<dbReference type="PANTHER" id="PTHR33406">
    <property type="entry name" value="MEMBRANE PROTEIN MJ1562-RELATED"/>
    <property type="match status" value="1"/>
</dbReference>
<evidence type="ECO:0000256" key="5">
    <source>
        <dbReference type="ARBA" id="ARBA00023136"/>
    </source>
</evidence>
<gene>
    <name evidence="8" type="ORF">METZ01_LOCUS107703</name>
</gene>
<keyword evidence="2" id="KW-1003">Cell membrane</keyword>
<evidence type="ECO:0000256" key="2">
    <source>
        <dbReference type="ARBA" id="ARBA00022475"/>
    </source>
</evidence>
<feature type="transmembrane region" description="Helical" evidence="6">
    <location>
        <begin position="269"/>
        <end position="293"/>
    </location>
</feature>
<evidence type="ECO:0000259" key="7">
    <source>
        <dbReference type="Pfam" id="PF03176"/>
    </source>
</evidence>
<feature type="transmembrane region" description="Helical" evidence="6">
    <location>
        <begin position="341"/>
        <end position="367"/>
    </location>
</feature>
<reference evidence="8" key="1">
    <citation type="submission" date="2018-05" db="EMBL/GenBank/DDBJ databases">
        <authorList>
            <person name="Lanie J.A."/>
            <person name="Ng W.-L."/>
            <person name="Kazmierczak K.M."/>
            <person name="Andrzejewski T.M."/>
            <person name="Davidsen T.M."/>
            <person name="Wayne K.J."/>
            <person name="Tettelin H."/>
            <person name="Glass J.I."/>
            <person name="Rusch D."/>
            <person name="Podicherti R."/>
            <person name="Tsui H.-C.T."/>
            <person name="Winkler M.E."/>
        </authorList>
    </citation>
    <scope>NUCLEOTIDE SEQUENCE</scope>
</reference>
<feature type="transmembrane region" description="Helical" evidence="6">
    <location>
        <begin position="15"/>
        <end position="37"/>
    </location>
</feature>
<keyword evidence="3 6" id="KW-0812">Transmembrane</keyword>
<feature type="transmembrane region" description="Helical" evidence="6">
    <location>
        <begin position="395"/>
        <end position="414"/>
    </location>
</feature>
<feature type="non-terminal residue" evidence="8">
    <location>
        <position position="645"/>
    </location>
</feature>
<name>A0A381WQQ2_9ZZZZ</name>
<dbReference type="InterPro" id="IPR050545">
    <property type="entry name" value="Mycobact_MmpL"/>
</dbReference>
<dbReference type="EMBL" id="UINC01012576">
    <property type="protein sequence ID" value="SVA54849.1"/>
    <property type="molecule type" value="Genomic_DNA"/>
</dbReference>
<feature type="transmembrane region" description="Helical" evidence="6">
    <location>
        <begin position="216"/>
        <end position="235"/>
    </location>
</feature>